<name>A0A7C0TZ79_THELI</name>
<dbReference type="AlphaFoldDB" id="A0A7C0TZ79"/>
<dbReference type="EMBL" id="DQYG01000133">
    <property type="protein sequence ID" value="HDD31607.1"/>
    <property type="molecule type" value="Genomic_DNA"/>
</dbReference>
<accession>A0A7C0TZ79</accession>
<reference evidence="1" key="1">
    <citation type="journal article" date="2020" name="mSystems">
        <title>Genome- and Community-Level Interaction Insights into Carbon Utilization and Element Cycling Functions of Hydrothermarchaeota in Hydrothermal Sediment.</title>
        <authorList>
            <person name="Zhou Z."/>
            <person name="Liu Y."/>
            <person name="Xu W."/>
            <person name="Pan J."/>
            <person name="Luo Z.H."/>
            <person name="Li M."/>
        </authorList>
    </citation>
    <scope>NUCLEOTIDE SEQUENCE [LARGE SCALE GENOMIC DNA]</scope>
    <source>
        <strain evidence="1">HyVt-151</strain>
    </source>
</reference>
<protein>
    <submittedName>
        <fullName evidence="1">Uncharacterized protein</fullName>
    </submittedName>
</protein>
<gene>
    <name evidence="1" type="ORF">ENF72_03150</name>
</gene>
<proteinExistence type="predicted"/>
<dbReference type="Proteomes" id="UP000886210">
    <property type="component" value="Unassembled WGS sequence"/>
</dbReference>
<organism evidence="1">
    <name type="scientific">Thermococcus litoralis</name>
    <dbReference type="NCBI Taxonomy" id="2265"/>
    <lineage>
        <taxon>Archaea</taxon>
        <taxon>Methanobacteriati</taxon>
        <taxon>Methanobacteriota</taxon>
        <taxon>Thermococci</taxon>
        <taxon>Thermococcales</taxon>
        <taxon>Thermococcaceae</taxon>
        <taxon>Thermococcus</taxon>
    </lineage>
</organism>
<comment type="caution">
    <text evidence="1">The sequence shown here is derived from an EMBL/GenBank/DDBJ whole genome shotgun (WGS) entry which is preliminary data.</text>
</comment>
<evidence type="ECO:0000313" key="1">
    <source>
        <dbReference type="EMBL" id="HDD31607.1"/>
    </source>
</evidence>
<sequence>MWRKALVMGLVLMALGVVIGGAVEEGKFDIAYGIYKWHKTGDWQQAIGGVKVGTATLGSAAVAARFALKFGLKTAAKAIPYVGLAVWA</sequence>